<sequence length="70" mass="8050">MPKLQHPPARELDHRLQFAMAALADAIECVEELAGLPDTDHGRLYRDRAELRYIVDTLRDIRGNIPEVEQ</sequence>
<protein>
    <submittedName>
        <fullName evidence="1">Uncharacterized protein</fullName>
    </submittedName>
</protein>
<comment type="caution">
    <text evidence="1">The sequence shown here is derived from an EMBL/GenBank/DDBJ whole genome shotgun (WGS) entry which is preliminary data.</text>
</comment>
<accession>A0A5C7XY85</accession>
<organism evidence="1 2">
    <name type="scientific">Mycolicibacter arupensis</name>
    <dbReference type="NCBI Taxonomy" id="342002"/>
    <lineage>
        <taxon>Bacteria</taxon>
        <taxon>Bacillati</taxon>
        <taxon>Actinomycetota</taxon>
        <taxon>Actinomycetes</taxon>
        <taxon>Mycobacteriales</taxon>
        <taxon>Mycobacteriaceae</taxon>
        <taxon>Mycolicibacter</taxon>
    </lineage>
</organism>
<dbReference type="EMBL" id="SSGD01000088">
    <property type="protein sequence ID" value="TXI54296.1"/>
    <property type="molecule type" value="Genomic_DNA"/>
</dbReference>
<evidence type="ECO:0000313" key="1">
    <source>
        <dbReference type="EMBL" id="TXI54296.1"/>
    </source>
</evidence>
<evidence type="ECO:0000313" key="2">
    <source>
        <dbReference type="Proteomes" id="UP000321797"/>
    </source>
</evidence>
<dbReference type="AlphaFoldDB" id="A0A5C7XY85"/>
<proteinExistence type="predicted"/>
<reference evidence="1 2" key="1">
    <citation type="submission" date="2018-09" db="EMBL/GenBank/DDBJ databases">
        <title>Metagenome Assembled Genomes from an Advanced Water Purification Facility.</title>
        <authorList>
            <person name="Stamps B.W."/>
            <person name="Spear J.R."/>
        </authorList>
    </citation>
    <scope>NUCLEOTIDE SEQUENCE [LARGE SCALE GENOMIC DNA]</scope>
    <source>
        <strain evidence="1">Bin_29_2</strain>
    </source>
</reference>
<name>A0A5C7XY85_9MYCO</name>
<dbReference type="Proteomes" id="UP000321797">
    <property type="component" value="Unassembled WGS sequence"/>
</dbReference>
<gene>
    <name evidence="1" type="ORF">E6Q54_15080</name>
</gene>
<dbReference type="RefSeq" id="WP_276761614.1">
    <property type="nucleotide sequence ID" value="NZ_SSGD01000088.1"/>
</dbReference>